<evidence type="ECO:0000313" key="2">
    <source>
        <dbReference type="EMBL" id="ROS39113.1"/>
    </source>
</evidence>
<accession>A0A3N2GRF1</accession>
<dbReference type="InterPro" id="IPR050855">
    <property type="entry name" value="NDM-1-like"/>
</dbReference>
<sequence length="333" mass="35129">MERVLRGEVFVPKDSSLPRPPRRMLGRVSRPDLNPVALHPGVIAFHQPPGGWFVSNAGLVAGRDAALQVDTFATEPLNRRLETAIDAYLAPGTPRTVALTHAHGDHAHGAGRLAAAGATILATPPAAGEVLSGPHTYDMLFSCDWGAIDPPADISPVTEPKTLDLGGTSVAVVPVPGPAHTHGDLVVWHEESGTLFTGDLLFLGVTPLAISGSVAGWLEALSWLENFGATTYVPGHGPVTAASENPVADVREYFEWLQEAVAGSADYAAIEETARARWPEWGAGERHGVNARIAYAQAHGTELDFPAGVKDLLTSAAAHGERMTETGLIRLDI</sequence>
<dbReference type="Pfam" id="PF00753">
    <property type="entry name" value="Lactamase_B"/>
    <property type="match status" value="1"/>
</dbReference>
<feature type="domain" description="Metallo-beta-lactamase" evidence="1">
    <location>
        <begin position="54"/>
        <end position="236"/>
    </location>
</feature>
<proteinExistence type="predicted"/>
<organism evidence="2 3">
    <name type="scientific">Amycolatopsis thermoflava</name>
    <dbReference type="NCBI Taxonomy" id="84480"/>
    <lineage>
        <taxon>Bacteria</taxon>
        <taxon>Bacillati</taxon>
        <taxon>Actinomycetota</taxon>
        <taxon>Actinomycetes</taxon>
        <taxon>Pseudonocardiales</taxon>
        <taxon>Pseudonocardiaceae</taxon>
        <taxon>Amycolatopsis</taxon>
        <taxon>Amycolatopsis methanolica group</taxon>
    </lineage>
</organism>
<dbReference type="Proteomes" id="UP000274843">
    <property type="component" value="Unassembled WGS sequence"/>
</dbReference>
<dbReference type="SUPFAM" id="SSF56281">
    <property type="entry name" value="Metallo-hydrolase/oxidoreductase"/>
    <property type="match status" value="1"/>
</dbReference>
<dbReference type="InterPro" id="IPR036866">
    <property type="entry name" value="RibonucZ/Hydroxyglut_hydro"/>
</dbReference>
<dbReference type="InterPro" id="IPR001279">
    <property type="entry name" value="Metallo-B-lactamas"/>
</dbReference>
<protein>
    <submittedName>
        <fullName evidence="2">Cyclase</fullName>
    </submittedName>
</protein>
<evidence type="ECO:0000313" key="3">
    <source>
        <dbReference type="Proteomes" id="UP000274843"/>
    </source>
</evidence>
<evidence type="ECO:0000259" key="1">
    <source>
        <dbReference type="SMART" id="SM00849"/>
    </source>
</evidence>
<dbReference type="Gene3D" id="3.60.15.10">
    <property type="entry name" value="Ribonuclease Z/Hydroxyacylglutathione hydrolase-like"/>
    <property type="match status" value="1"/>
</dbReference>
<reference evidence="2 3" key="1">
    <citation type="submission" date="2018-11" db="EMBL/GenBank/DDBJ databases">
        <title>Sequencing the genomes of 1000 actinobacteria strains.</title>
        <authorList>
            <person name="Klenk H.-P."/>
        </authorList>
    </citation>
    <scope>NUCLEOTIDE SEQUENCE [LARGE SCALE GENOMIC DNA]</scope>
    <source>
        <strain evidence="2 3">DSM 44348</strain>
    </source>
</reference>
<dbReference type="SMART" id="SM00849">
    <property type="entry name" value="Lactamase_B"/>
    <property type="match status" value="1"/>
</dbReference>
<dbReference type="EMBL" id="RKHY01000001">
    <property type="protein sequence ID" value="ROS39113.1"/>
    <property type="molecule type" value="Genomic_DNA"/>
</dbReference>
<dbReference type="PANTHER" id="PTHR42951">
    <property type="entry name" value="METALLO-BETA-LACTAMASE DOMAIN-CONTAINING"/>
    <property type="match status" value="1"/>
</dbReference>
<name>A0A3N2GRF1_9PSEU</name>
<dbReference type="PANTHER" id="PTHR42951:SF4">
    <property type="entry name" value="ACYL-COENZYME A THIOESTERASE MBLAC2"/>
    <property type="match status" value="1"/>
</dbReference>
<dbReference type="CDD" id="cd16282">
    <property type="entry name" value="metallo-hydrolase-like_MBL-fold"/>
    <property type="match status" value="1"/>
</dbReference>
<dbReference type="AlphaFoldDB" id="A0A3N2GRF1"/>
<comment type="caution">
    <text evidence="2">The sequence shown here is derived from an EMBL/GenBank/DDBJ whole genome shotgun (WGS) entry which is preliminary data.</text>
</comment>
<gene>
    <name evidence="2" type="ORF">EDD35_1406</name>
</gene>
<keyword evidence="3" id="KW-1185">Reference proteome</keyword>